<evidence type="ECO:0000313" key="2">
    <source>
        <dbReference type="Proteomes" id="UP001177943"/>
    </source>
</evidence>
<dbReference type="InterPro" id="IPR052209">
    <property type="entry name" value="CbiZ"/>
</dbReference>
<dbReference type="InterPro" id="IPR002808">
    <property type="entry name" value="AdoCbi_amidolase"/>
</dbReference>
<dbReference type="KEGG" id="pwn:QNH46_07280"/>
<evidence type="ECO:0000313" key="1">
    <source>
        <dbReference type="EMBL" id="WHX50450.1"/>
    </source>
</evidence>
<dbReference type="PANTHER" id="PTHR35336">
    <property type="entry name" value="ADENOSYLCOBINAMIDE AMIDOHYDROLASE"/>
    <property type="match status" value="1"/>
</dbReference>
<dbReference type="AlphaFoldDB" id="A0AA95ICM9"/>
<dbReference type="Proteomes" id="UP001177943">
    <property type="component" value="Chromosome"/>
</dbReference>
<dbReference type="Pfam" id="PF01955">
    <property type="entry name" value="CbiZ"/>
    <property type="match status" value="1"/>
</dbReference>
<reference evidence="1" key="1">
    <citation type="submission" date="2023-05" db="EMBL/GenBank/DDBJ databases">
        <title>Comparative genomics of Bacillaceae isolates and their secondary metabolite potential.</title>
        <authorList>
            <person name="Song L."/>
            <person name="Nielsen L.J."/>
            <person name="Mohite O."/>
            <person name="Xu X."/>
            <person name="Weber T."/>
            <person name="Kovacs A.T."/>
        </authorList>
    </citation>
    <scope>NUCLEOTIDE SEQUENCE</scope>
    <source>
        <strain evidence="1">B2_4</strain>
    </source>
</reference>
<sequence>MTTPFLHVQAEQAVKADGAREASKASEADGINEALEVSETIKVNQANRTDFAGQAKPAKVNETRQMGEVDQVDQTVYHSKIWPGLKLYRKERHILLEAPEPMDSLGSAVYGGGMHSLQRFVNIYVDRFYHCEDPVRDTRNLLGEWGYPEQGTAGLLTAVQLKHAAVAEEQGADFGVLCCATAGVSNAARAGVPRTTFPASWTPGTINIMLVVDGRMTPAAMVNAVITATEAKAAALSDLGVRDAENGLTATGTTTDAVMLGVSQRAEWPLLHAYAGTATDLGGTIGRLVYDAVRESLAAAGGPK</sequence>
<organism evidence="1 2">
    <name type="scientific">Paenibacillus woosongensis</name>
    <dbReference type="NCBI Taxonomy" id="307580"/>
    <lineage>
        <taxon>Bacteria</taxon>
        <taxon>Bacillati</taxon>
        <taxon>Bacillota</taxon>
        <taxon>Bacilli</taxon>
        <taxon>Bacillales</taxon>
        <taxon>Paenibacillaceae</taxon>
        <taxon>Paenibacillus</taxon>
    </lineage>
</organism>
<name>A0AA95ICM9_9BACL</name>
<protein>
    <submittedName>
        <fullName evidence="1">Adenosylcobinamide amidohydrolase</fullName>
    </submittedName>
</protein>
<accession>A0AA95ICM9</accession>
<proteinExistence type="predicted"/>
<gene>
    <name evidence="1" type="ORF">QNH46_07280</name>
</gene>
<dbReference type="PANTHER" id="PTHR35336:SF5">
    <property type="entry name" value="ADENOSYLCOBINAMIDE AMIDOHYDROLASE"/>
    <property type="match status" value="1"/>
</dbReference>
<dbReference type="RefSeq" id="WP_283927521.1">
    <property type="nucleotide sequence ID" value="NZ_CP126084.1"/>
</dbReference>
<dbReference type="EMBL" id="CP126084">
    <property type="protein sequence ID" value="WHX50450.1"/>
    <property type="molecule type" value="Genomic_DNA"/>
</dbReference>